<reference evidence="2" key="2">
    <citation type="journal article" date="2015" name="Data Brief">
        <title>Shoot transcriptome of the giant reed, Arundo donax.</title>
        <authorList>
            <person name="Barrero R.A."/>
            <person name="Guerrero F.D."/>
            <person name="Moolhuijzen P."/>
            <person name="Goolsby J.A."/>
            <person name="Tidwell J."/>
            <person name="Bellgard S.E."/>
            <person name="Bellgard M.I."/>
        </authorList>
    </citation>
    <scope>NUCLEOTIDE SEQUENCE</scope>
    <source>
        <tissue evidence="2">Shoot tissue taken approximately 20 cm above the soil surface</tissue>
    </source>
</reference>
<evidence type="ECO:0000256" key="1">
    <source>
        <dbReference type="SAM" id="MobiDB-lite"/>
    </source>
</evidence>
<dbReference type="EMBL" id="GBRH01182203">
    <property type="protein sequence ID" value="JAE15693.1"/>
    <property type="molecule type" value="Transcribed_RNA"/>
</dbReference>
<protein>
    <submittedName>
        <fullName evidence="2">Uncharacterized protein</fullName>
    </submittedName>
</protein>
<feature type="compositionally biased region" description="Low complexity" evidence="1">
    <location>
        <begin position="18"/>
        <end position="32"/>
    </location>
</feature>
<evidence type="ECO:0000313" key="2">
    <source>
        <dbReference type="EMBL" id="JAE15693.1"/>
    </source>
</evidence>
<reference evidence="2" key="1">
    <citation type="submission" date="2014-09" db="EMBL/GenBank/DDBJ databases">
        <authorList>
            <person name="Magalhaes I.L.F."/>
            <person name="Oliveira U."/>
            <person name="Santos F.R."/>
            <person name="Vidigal T.H.D.A."/>
            <person name="Brescovit A.D."/>
            <person name="Santos A.J."/>
        </authorList>
    </citation>
    <scope>NUCLEOTIDE SEQUENCE</scope>
    <source>
        <tissue evidence="2">Shoot tissue taken approximately 20 cm above the soil surface</tissue>
    </source>
</reference>
<accession>A0A0A9G4W8</accession>
<sequence length="45" mass="4962">MGSWLATMMARSRDAWEWSETAEAAPASSSEQPLPPPEASSRRLE</sequence>
<organism evidence="2">
    <name type="scientific">Arundo donax</name>
    <name type="common">Giant reed</name>
    <name type="synonym">Donax arundinaceus</name>
    <dbReference type="NCBI Taxonomy" id="35708"/>
    <lineage>
        <taxon>Eukaryota</taxon>
        <taxon>Viridiplantae</taxon>
        <taxon>Streptophyta</taxon>
        <taxon>Embryophyta</taxon>
        <taxon>Tracheophyta</taxon>
        <taxon>Spermatophyta</taxon>
        <taxon>Magnoliopsida</taxon>
        <taxon>Liliopsida</taxon>
        <taxon>Poales</taxon>
        <taxon>Poaceae</taxon>
        <taxon>PACMAD clade</taxon>
        <taxon>Arundinoideae</taxon>
        <taxon>Arundineae</taxon>
        <taxon>Arundo</taxon>
    </lineage>
</organism>
<feature type="region of interest" description="Disordered" evidence="1">
    <location>
        <begin position="15"/>
        <end position="45"/>
    </location>
</feature>
<proteinExistence type="predicted"/>
<dbReference type="AlphaFoldDB" id="A0A0A9G4W8"/>
<name>A0A0A9G4W8_ARUDO</name>